<keyword evidence="2" id="KW-0689">Ribosomal protein</keyword>
<dbReference type="GO" id="GO:1990904">
    <property type="term" value="C:ribonucleoprotein complex"/>
    <property type="evidence" value="ECO:0007669"/>
    <property type="project" value="UniProtKB-KW"/>
</dbReference>
<accession>A0A4P9ZWM1</accession>
<evidence type="ECO:0000313" key="4">
    <source>
        <dbReference type="EMBL" id="RKP38027.1"/>
    </source>
</evidence>
<dbReference type="EMBL" id="ML002413">
    <property type="protein sequence ID" value="RKP38027.1"/>
    <property type="molecule type" value="Genomic_DNA"/>
</dbReference>
<dbReference type="InterPro" id="IPR001911">
    <property type="entry name" value="Ribosomal_bS21"/>
</dbReference>
<evidence type="ECO:0000256" key="3">
    <source>
        <dbReference type="ARBA" id="ARBA00023274"/>
    </source>
</evidence>
<evidence type="ECO:0000313" key="5">
    <source>
        <dbReference type="Proteomes" id="UP000268162"/>
    </source>
</evidence>
<reference evidence="5" key="1">
    <citation type="journal article" date="2018" name="Nat. Microbiol.">
        <title>Leveraging single-cell genomics to expand the fungal tree of life.</title>
        <authorList>
            <person name="Ahrendt S.R."/>
            <person name="Quandt C.A."/>
            <person name="Ciobanu D."/>
            <person name="Clum A."/>
            <person name="Salamov A."/>
            <person name="Andreopoulos B."/>
            <person name="Cheng J.F."/>
            <person name="Woyke T."/>
            <person name="Pelin A."/>
            <person name="Henrissat B."/>
            <person name="Reynolds N.K."/>
            <person name="Benny G.L."/>
            <person name="Smith M.E."/>
            <person name="James T.Y."/>
            <person name="Grigoriev I.V."/>
        </authorList>
    </citation>
    <scope>NUCLEOTIDE SEQUENCE [LARGE SCALE GENOMIC DNA]</scope>
    <source>
        <strain evidence="5">RSA 468</strain>
    </source>
</reference>
<comment type="similarity">
    <text evidence="1">Belongs to the bacterial ribosomal protein bS21 family.</text>
</comment>
<name>A0A4P9ZWM1_9FUNG</name>
<evidence type="ECO:0000256" key="1">
    <source>
        <dbReference type="ARBA" id="ARBA00006640"/>
    </source>
</evidence>
<dbReference type="Proteomes" id="UP000268162">
    <property type="component" value="Unassembled WGS sequence"/>
</dbReference>
<dbReference type="Pfam" id="PF01165">
    <property type="entry name" value="Ribosomal_S21"/>
    <property type="match status" value="1"/>
</dbReference>
<proteinExistence type="inferred from homology"/>
<protein>
    <recommendedName>
        <fullName evidence="6">30S ribosomal protein S21</fullName>
    </recommendedName>
</protein>
<feature type="non-terminal residue" evidence="4">
    <location>
        <position position="72"/>
    </location>
</feature>
<dbReference type="GO" id="GO:0006412">
    <property type="term" value="P:translation"/>
    <property type="evidence" value="ECO:0007669"/>
    <property type="project" value="InterPro"/>
</dbReference>
<evidence type="ECO:0008006" key="6">
    <source>
        <dbReference type="Google" id="ProtNLM"/>
    </source>
</evidence>
<sequence>SGRSIGIMGNSPLPAYSRLNTLLNNDGIRQELRRKRKYEKPTKKRIRLSVQRASKRFDALVQQKMALVDKMR</sequence>
<feature type="non-terminal residue" evidence="4">
    <location>
        <position position="1"/>
    </location>
</feature>
<dbReference type="GO" id="GO:0005840">
    <property type="term" value="C:ribosome"/>
    <property type="evidence" value="ECO:0007669"/>
    <property type="project" value="UniProtKB-KW"/>
</dbReference>
<keyword evidence="5" id="KW-1185">Reference proteome</keyword>
<evidence type="ECO:0000256" key="2">
    <source>
        <dbReference type="ARBA" id="ARBA00022980"/>
    </source>
</evidence>
<dbReference type="AlphaFoldDB" id="A0A4P9ZWM1"/>
<organism evidence="4 5">
    <name type="scientific">Dimargaris cristalligena</name>
    <dbReference type="NCBI Taxonomy" id="215637"/>
    <lineage>
        <taxon>Eukaryota</taxon>
        <taxon>Fungi</taxon>
        <taxon>Fungi incertae sedis</taxon>
        <taxon>Zoopagomycota</taxon>
        <taxon>Kickxellomycotina</taxon>
        <taxon>Dimargaritomycetes</taxon>
        <taxon>Dimargaritales</taxon>
        <taxon>Dimargaritaceae</taxon>
        <taxon>Dimargaris</taxon>
    </lineage>
</organism>
<keyword evidence="3" id="KW-0687">Ribonucleoprotein</keyword>
<gene>
    <name evidence="4" type="ORF">BJ085DRAFT_10137</name>
</gene>
<dbReference type="GO" id="GO:0003735">
    <property type="term" value="F:structural constituent of ribosome"/>
    <property type="evidence" value="ECO:0007669"/>
    <property type="project" value="InterPro"/>
</dbReference>
<dbReference type="Gene3D" id="1.20.5.1150">
    <property type="entry name" value="Ribosomal protein S8"/>
    <property type="match status" value="1"/>
</dbReference>
<dbReference type="InterPro" id="IPR038380">
    <property type="entry name" value="Ribosomal_bS21_sf"/>
</dbReference>